<evidence type="ECO:0000259" key="2">
    <source>
        <dbReference type="Pfam" id="PF12770"/>
    </source>
</evidence>
<dbReference type="EMBL" id="CP019344">
    <property type="protein sequence ID" value="ARN76794.1"/>
    <property type="molecule type" value="Genomic_DNA"/>
</dbReference>
<accession>A0A1W6MGQ9</accession>
<dbReference type="STRING" id="331648.BST97_01570"/>
<proteinExistence type="predicted"/>
<sequence>MQVDRAWYQNYRLGTINILNINKMHGLFLICFLILTSTTGLPSFKYAQLDLTKSLVLDDFGIFAPKYSGKAASMRGKTLGRLNGAIDEYEWLSNEFSNSDLITVSNSEDFLNKIRNYEILHLAMHTVADASLPDEAVMYISDDEEVDLETLYNTGLNSKLVFLSSCQSARVDDSNNNISSRSIHRAFAHSGVSNTIASLYEVPDDVTSKITQEFYTHLKAGNSSLFSLSLAKQKYLKGVKINALSHPYYWSGLVHNGLGVHFAETGKNTRLDNLVIMILSISIMISYTLSQMR</sequence>
<evidence type="ECO:0000256" key="1">
    <source>
        <dbReference type="SAM" id="Phobius"/>
    </source>
</evidence>
<feature type="transmembrane region" description="Helical" evidence="1">
    <location>
        <begin position="24"/>
        <end position="44"/>
    </location>
</feature>
<keyword evidence="1" id="KW-1133">Transmembrane helix</keyword>
<keyword evidence="4" id="KW-1185">Reference proteome</keyword>
<dbReference type="AlphaFoldDB" id="A0A1W6MGQ9"/>
<reference evidence="3 4" key="1">
    <citation type="submission" date="2016-11" db="EMBL/GenBank/DDBJ databases">
        <title>Trade-off between light-utilization and light-protection in marine flavobacteria.</title>
        <authorList>
            <person name="Kumagai Y."/>
        </authorList>
    </citation>
    <scope>NUCLEOTIDE SEQUENCE [LARGE SCALE GENOMIC DNA]</scope>
    <source>
        <strain evidence="3 4">JCM 13191</strain>
    </source>
</reference>
<evidence type="ECO:0000313" key="4">
    <source>
        <dbReference type="Proteomes" id="UP000193431"/>
    </source>
</evidence>
<dbReference type="Proteomes" id="UP000193431">
    <property type="component" value="Chromosome"/>
</dbReference>
<keyword evidence="1" id="KW-0812">Transmembrane</keyword>
<gene>
    <name evidence="3" type="ORF">BST97_01570</name>
</gene>
<evidence type="ECO:0000313" key="3">
    <source>
        <dbReference type="EMBL" id="ARN76794.1"/>
    </source>
</evidence>
<keyword evidence="1" id="KW-0472">Membrane</keyword>
<dbReference type="Pfam" id="PF12770">
    <property type="entry name" value="CHAT"/>
    <property type="match status" value="1"/>
</dbReference>
<organism evidence="3 4">
    <name type="scientific">Nonlabens spongiae</name>
    <dbReference type="NCBI Taxonomy" id="331648"/>
    <lineage>
        <taxon>Bacteria</taxon>
        <taxon>Pseudomonadati</taxon>
        <taxon>Bacteroidota</taxon>
        <taxon>Flavobacteriia</taxon>
        <taxon>Flavobacteriales</taxon>
        <taxon>Flavobacteriaceae</taxon>
        <taxon>Nonlabens</taxon>
    </lineage>
</organism>
<name>A0A1W6MGQ9_9FLAO</name>
<protein>
    <recommendedName>
        <fullName evidence="2">CHAT domain-containing protein</fullName>
    </recommendedName>
</protein>
<dbReference type="InterPro" id="IPR024983">
    <property type="entry name" value="CHAT_dom"/>
</dbReference>
<feature type="domain" description="CHAT" evidence="2">
    <location>
        <begin position="65"/>
        <end position="257"/>
    </location>
</feature>